<dbReference type="AlphaFoldDB" id="A0A0D0QA44"/>
<dbReference type="Proteomes" id="UP000035100">
    <property type="component" value="Unassembled WGS sequence"/>
</dbReference>
<organism evidence="2 3">
    <name type="scientific">Wenxinia marina DSM 24838</name>
    <dbReference type="NCBI Taxonomy" id="1123501"/>
    <lineage>
        <taxon>Bacteria</taxon>
        <taxon>Pseudomonadati</taxon>
        <taxon>Pseudomonadota</taxon>
        <taxon>Alphaproteobacteria</taxon>
        <taxon>Rhodobacterales</taxon>
        <taxon>Roseobacteraceae</taxon>
        <taxon>Wenxinia</taxon>
    </lineage>
</organism>
<reference evidence="2 3" key="1">
    <citation type="submission" date="2013-01" db="EMBL/GenBank/DDBJ databases">
        <authorList>
            <person name="Fiebig A."/>
            <person name="Goeker M."/>
            <person name="Klenk H.-P.P."/>
        </authorList>
    </citation>
    <scope>NUCLEOTIDE SEQUENCE [LARGE SCALE GENOMIC DNA]</scope>
    <source>
        <strain evidence="2 3">DSM 24838</strain>
    </source>
</reference>
<feature type="chain" id="PRO_5002230442" description="Oxidoreductase molybdopterin-binding domain-containing protein" evidence="1">
    <location>
        <begin position="24"/>
        <end position="172"/>
    </location>
</feature>
<evidence type="ECO:0000313" key="2">
    <source>
        <dbReference type="EMBL" id="KIQ71329.1"/>
    </source>
</evidence>
<dbReference type="RefSeq" id="WP_018301987.1">
    <property type="nucleotide sequence ID" value="NZ_KB902280.1"/>
</dbReference>
<dbReference type="InterPro" id="IPR036374">
    <property type="entry name" value="OxRdtase_Mopterin-bd_sf"/>
</dbReference>
<sequence>MCSFRAAALIAAAVIFGAWPALAQEEGPFRRVDLPPIEHAEATLRVVAPDGTATVYTPEQLEEVGTWALTTATPWEDEVRFEGVLLADLLARHGLAGVGVEVIAENDYVTRIPPDPQVTGALLVATRADGHSIGRRERGPIYFVAPADRVGPDRPVQLNHLVWMAAEIRPGP</sequence>
<dbReference type="SUPFAM" id="SSF56524">
    <property type="entry name" value="Oxidoreductase molybdopterin-binding domain"/>
    <property type="match status" value="1"/>
</dbReference>
<comment type="caution">
    <text evidence="2">The sequence shown here is derived from an EMBL/GenBank/DDBJ whole genome shotgun (WGS) entry which is preliminary data.</text>
</comment>
<dbReference type="OrthoDB" id="9798763at2"/>
<accession>A0A0D0QA44</accession>
<protein>
    <recommendedName>
        <fullName evidence="4">Oxidoreductase molybdopterin-binding domain-containing protein</fullName>
    </recommendedName>
</protein>
<keyword evidence="1" id="KW-0732">Signal</keyword>
<dbReference type="STRING" id="1123501.Wenmar_00098"/>
<evidence type="ECO:0008006" key="4">
    <source>
        <dbReference type="Google" id="ProtNLM"/>
    </source>
</evidence>
<dbReference type="EMBL" id="AONG01000002">
    <property type="protein sequence ID" value="KIQ71329.1"/>
    <property type="molecule type" value="Genomic_DNA"/>
</dbReference>
<evidence type="ECO:0000313" key="3">
    <source>
        <dbReference type="Proteomes" id="UP000035100"/>
    </source>
</evidence>
<evidence type="ECO:0000256" key="1">
    <source>
        <dbReference type="SAM" id="SignalP"/>
    </source>
</evidence>
<keyword evidence="3" id="KW-1185">Reference proteome</keyword>
<name>A0A0D0QA44_9RHOB</name>
<proteinExistence type="predicted"/>
<dbReference type="eggNOG" id="COG3915">
    <property type="taxonomic scope" value="Bacteria"/>
</dbReference>
<feature type="signal peptide" evidence="1">
    <location>
        <begin position="1"/>
        <end position="23"/>
    </location>
</feature>
<gene>
    <name evidence="2" type="ORF">Wenmar_00098</name>
</gene>